<dbReference type="AlphaFoldDB" id="A0A0K1Q7Y5"/>
<dbReference type="Pfam" id="PF00849">
    <property type="entry name" value="PseudoU_synth_2"/>
    <property type="match status" value="1"/>
</dbReference>
<reference evidence="7 8" key="1">
    <citation type="submission" date="2015-08" db="EMBL/GenBank/DDBJ databases">
        <authorList>
            <person name="Babu N.S."/>
            <person name="Beckwith C.J."/>
            <person name="Beseler K.G."/>
            <person name="Brison A."/>
            <person name="Carone J.V."/>
            <person name="Caskin T.P."/>
            <person name="Diamond M."/>
            <person name="Durham M.E."/>
            <person name="Foxe J.M."/>
            <person name="Go M."/>
            <person name="Henderson B.A."/>
            <person name="Jones I.B."/>
            <person name="McGettigan J.A."/>
            <person name="Micheletti S.J."/>
            <person name="Nasrallah M.E."/>
            <person name="Ortiz D."/>
            <person name="Piller C.R."/>
            <person name="Privatt S.R."/>
            <person name="Schneider S.L."/>
            <person name="Sharp S."/>
            <person name="Smith T.C."/>
            <person name="Stanton J.D."/>
            <person name="Ullery H.E."/>
            <person name="Wilson R.J."/>
            <person name="Serrano M.G."/>
            <person name="Buck G."/>
            <person name="Lee V."/>
            <person name="Wang Y."/>
            <person name="Carvalho R."/>
            <person name="Voegtly L."/>
            <person name="Shi R."/>
            <person name="Duckworth R."/>
            <person name="Johnson A."/>
            <person name="Loviza R."/>
            <person name="Walstead R."/>
            <person name="Shah Z."/>
            <person name="Kiflezghi M."/>
            <person name="Wade K."/>
            <person name="Ball S.L."/>
            <person name="Bradley K.W."/>
            <person name="Asai D.J."/>
            <person name="Bowman C.A."/>
            <person name="Russell D.A."/>
            <person name="Pope W.H."/>
            <person name="Jacobs-Sera D."/>
            <person name="Hendrix R.W."/>
            <person name="Hatfull G.F."/>
        </authorList>
    </citation>
    <scope>NUCLEOTIDE SEQUENCE [LARGE SCALE GENOMIC DNA]</scope>
    <source>
        <strain evidence="7 8">DSM 27648</strain>
    </source>
</reference>
<dbReference type="SMART" id="SM00363">
    <property type="entry name" value="S4"/>
    <property type="match status" value="1"/>
</dbReference>
<dbReference type="KEGG" id="llu:AKJ09_08425"/>
<dbReference type="NCBIfam" id="TIGR00005">
    <property type="entry name" value="rluA_subfam"/>
    <property type="match status" value="1"/>
</dbReference>
<keyword evidence="2 5" id="KW-0413">Isomerase</keyword>
<dbReference type="PROSITE" id="PS01129">
    <property type="entry name" value="PSI_RLU"/>
    <property type="match status" value="1"/>
</dbReference>
<keyword evidence="8" id="KW-1185">Reference proteome</keyword>
<dbReference type="PATRIC" id="fig|1391654.3.peg.8536"/>
<dbReference type="Gene3D" id="3.10.290.10">
    <property type="entry name" value="RNA-binding S4 domain"/>
    <property type="match status" value="1"/>
</dbReference>
<dbReference type="InterPro" id="IPR020103">
    <property type="entry name" value="PsdUridine_synth_cat_dom_sf"/>
</dbReference>
<accession>A0A0K1Q7Y5</accession>
<evidence type="ECO:0000313" key="8">
    <source>
        <dbReference type="Proteomes" id="UP000064967"/>
    </source>
</evidence>
<dbReference type="EC" id="5.4.99.-" evidence="5"/>
<sequence>MLVVPREAAGARLDRFLATTLSAMEGGPSRSELQRWIEHGGVTVDGVTKKAAEKLREGARIQVKPEAPPPTEALAEEGIEFEVVHADDDLIVIDKPPGLVVHPARGHRTGTLVNGLLALGAFDSATFEEESEDDDEREECDPSAIRFATERQRPGIVHRLDKGTSGLMVVARSVRARELLKAQFAEHSIEREYVAICVGNVKKTTFDTLHGRHPTDRLRFSSKVRSGKRAVTHVRPLETFAGGAATLVACRLETGRTHQIRVHLADNKTPILGDRLYGKTPKHDVLRELAEALGRPALHARVLGFVHPATGKKIRFEAEPPADFQVALTALRAIP</sequence>
<dbReference type="InterPro" id="IPR002942">
    <property type="entry name" value="S4_RNA-bd"/>
</dbReference>
<dbReference type="InterPro" id="IPR006224">
    <property type="entry name" value="PsdUridine_synth_RluA-like_CS"/>
</dbReference>
<evidence type="ECO:0000259" key="6">
    <source>
        <dbReference type="SMART" id="SM00363"/>
    </source>
</evidence>
<dbReference type="PANTHER" id="PTHR21600:SF44">
    <property type="entry name" value="RIBOSOMAL LARGE SUBUNIT PSEUDOURIDINE SYNTHASE D"/>
    <property type="match status" value="1"/>
</dbReference>
<comment type="catalytic activity">
    <reaction evidence="5">
        <text>a uridine in RNA = a pseudouridine in RNA</text>
        <dbReference type="Rhea" id="RHEA:48348"/>
        <dbReference type="Rhea" id="RHEA-COMP:12068"/>
        <dbReference type="Rhea" id="RHEA-COMP:12069"/>
        <dbReference type="ChEBI" id="CHEBI:65314"/>
        <dbReference type="ChEBI" id="CHEBI:65315"/>
    </reaction>
</comment>
<keyword evidence="4" id="KW-0694">RNA-binding</keyword>
<evidence type="ECO:0000256" key="5">
    <source>
        <dbReference type="RuleBase" id="RU362028"/>
    </source>
</evidence>
<evidence type="ECO:0000256" key="3">
    <source>
        <dbReference type="PIRSR" id="PIRSR606225-1"/>
    </source>
</evidence>
<dbReference type="PROSITE" id="PS50889">
    <property type="entry name" value="S4"/>
    <property type="match status" value="1"/>
</dbReference>
<protein>
    <recommendedName>
        <fullName evidence="5">Pseudouridine synthase</fullName>
        <ecNumber evidence="5">5.4.99.-</ecNumber>
    </recommendedName>
</protein>
<dbReference type="GO" id="GO:0000455">
    <property type="term" value="P:enzyme-directed rRNA pseudouridine synthesis"/>
    <property type="evidence" value="ECO:0007669"/>
    <property type="project" value="UniProtKB-ARBA"/>
</dbReference>
<dbReference type="STRING" id="1391654.AKJ09_08425"/>
<gene>
    <name evidence="7" type="ORF">AKJ09_08425</name>
</gene>
<dbReference type="InterPro" id="IPR050188">
    <property type="entry name" value="RluA_PseudoU_synthase"/>
</dbReference>
<dbReference type="PANTHER" id="PTHR21600">
    <property type="entry name" value="MITOCHONDRIAL RNA PSEUDOURIDINE SYNTHASE"/>
    <property type="match status" value="1"/>
</dbReference>
<organism evidence="7 8">
    <name type="scientific">Labilithrix luteola</name>
    <dbReference type="NCBI Taxonomy" id="1391654"/>
    <lineage>
        <taxon>Bacteria</taxon>
        <taxon>Pseudomonadati</taxon>
        <taxon>Myxococcota</taxon>
        <taxon>Polyangia</taxon>
        <taxon>Polyangiales</taxon>
        <taxon>Labilitrichaceae</taxon>
        <taxon>Labilithrix</taxon>
    </lineage>
</organism>
<dbReference type="SUPFAM" id="SSF55174">
    <property type="entry name" value="Alpha-L RNA-binding motif"/>
    <property type="match status" value="1"/>
</dbReference>
<feature type="active site" evidence="3">
    <location>
        <position position="161"/>
    </location>
</feature>
<dbReference type="Proteomes" id="UP000064967">
    <property type="component" value="Chromosome"/>
</dbReference>
<proteinExistence type="inferred from homology"/>
<evidence type="ECO:0000313" key="7">
    <source>
        <dbReference type="EMBL" id="AKV01762.1"/>
    </source>
</evidence>
<dbReference type="EMBL" id="CP012333">
    <property type="protein sequence ID" value="AKV01762.1"/>
    <property type="molecule type" value="Genomic_DNA"/>
</dbReference>
<dbReference type="GO" id="GO:0003723">
    <property type="term" value="F:RNA binding"/>
    <property type="evidence" value="ECO:0007669"/>
    <property type="project" value="UniProtKB-KW"/>
</dbReference>
<dbReference type="InterPro" id="IPR036986">
    <property type="entry name" value="S4_RNA-bd_sf"/>
</dbReference>
<evidence type="ECO:0000256" key="1">
    <source>
        <dbReference type="ARBA" id="ARBA00010876"/>
    </source>
</evidence>
<dbReference type="SUPFAM" id="SSF55120">
    <property type="entry name" value="Pseudouridine synthase"/>
    <property type="match status" value="1"/>
</dbReference>
<dbReference type="InterPro" id="IPR006225">
    <property type="entry name" value="PsdUridine_synth_RluC/D"/>
</dbReference>
<feature type="domain" description="RNA-binding S4" evidence="6">
    <location>
        <begin position="11"/>
        <end position="75"/>
    </location>
</feature>
<evidence type="ECO:0000256" key="4">
    <source>
        <dbReference type="PROSITE-ProRule" id="PRU00182"/>
    </source>
</evidence>
<name>A0A0K1Q7Y5_9BACT</name>
<dbReference type="CDD" id="cd02869">
    <property type="entry name" value="PseudoU_synth_RluA_like"/>
    <property type="match status" value="1"/>
</dbReference>
<evidence type="ECO:0000256" key="2">
    <source>
        <dbReference type="ARBA" id="ARBA00023235"/>
    </source>
</evidence>
<dbReference type="Pfam" id="PF01479">
    <property type="entry name" value="S4"/>
    <property type="match status" value="1"/>
</dbReference>
<dbReference type="CDD" id="cd00165">
    <property type="entry name" value="S4"/>
    <property type="match status" value="1"/>
</dbReference>
<comment type="function">
    <text evidence="5">Responsible for synthesis of pseudouridine from uracil.</text>
</comment>
<dbReference type="InterPro" id="IPR006145">
    <property type="entry name" value="PsdUridine_synth_RsuA/RluA"/>
</dbReference>
<dbReference type="RefSeq" id="WP_240488749.1">
    <property type="nucleotide sequence ID" value="NZ_CP012333.1"/>
</dbReference>
<dbReference type="GO" id="GO:0120159">
    <property type="term" value="F:rRNA pseudouridine synthase activity"/>
    <property type="evidence" value="ECO:0007669"/>
    <property type="project" value="UniProtKB-ARBA"/>
</dbReference>
<comment type="similarity">
    <text evidence="1 5">Belongs to the pseudouridine synthase RluA family.</text>
</comment>
<dbReference type="Gene3D" id="3.30.2350.10">
    <property type="entry name" value="Pseudouridine synthase"/>
    <property type="match status" value="1"/>
</dbReference>